<sequence>MFNFAKRTLSSITSQDGDGDFPDADSAEQEQEQEDSPETLEEKRRQELHRRIFDLWKKVWLGLYQVHDNNGPWHCDRLLTLYAGAGMSTSMATESSKNYRRRDHAALGLLGAALGQQLCVNNDFGGGIRKLRLYDGLSLSTLESVIEILEGYEREIEPLGEVYAVLRRLQIGLREPSKADEDAVLRDYPPVADPIARRLFQYDVRLGVLGMQMYDEVTVLHDDPKLQRGWLVWGEVFPWKTKMGPTV</sequence>
<dbReference type="AlphaFoldDB" id="A0A443HI93"/>
<proteinExistence type="predicted"/>
<dbReference type="EMBL" id="RCNU01000019">
    <property type="protein sequence ID" value="RWQ91561.1"/>
    <property type="molecule type" value="Genomic_DNA"/>
</dbReference>
<evidence type="ECO:0000313" key="3">
    <source>
        <dbReference type="Proteomes" id="UP000283841"/>
    </source>
</evidence>
<feature type="compositionally biased region" description="Acidic residues" evidence="1">
    <location>
        <begin position="17"/>
        <end position="39"/>
    </location>
</feature>
<dbReference type="RefSeq" id="XP_028481206.1">
    <property type="nucleotide sequence ID" value="XM_028631648.1"/>
</dbReference>
<name>A0A443HI93_BYSSP</name>
<evidence type="ECO:0000256" key="1">
    <source>
        <dbReference type="SAM" id="MobiDB-lite"/>
    </source>
</evidence>
<dbReference type="Proteomes" id="UP000283841">
    <property type="component" value="Unassembled WGS sequence"/>
</dbReference>
<gene>
    <name evidence="2" type="ORF">C8Q69DRAFT_482330</name>
</gene>
<evidence type="ECO:0000313" key="2">
    <source>
        <dbReference type="EMBL" id="RWQ91561.1"/>
    </source>
</evidence>
<comment type="caution">
    <text evidence="2">The sequence shown here is derived from an EMBL/GenBank/DDBJ whole genome shotgun (WGS) entry which is preliminary data.</text>
</comment>
<reference evidence="2 3" key="1">
    <citation type="journal article" date="2018" name="Front. Microbiol.">
        <title>Genomic and genetic insights into a cosmopolitan fungus, Paecilomyces variotii (Eurotiales).</title>
        <authorList>
            <person name="Urquhart A.S."/>
            <person name="Mondo S.J."/>
            <person name="Makela M.R."/>
            <person name="Hane J.K."/>
            <person name="Wiebenga A."/>
            <person name="He G."/>
            <person name="Mihaltcheva S."/>
            <person name="Pangilinan J."/>
            <person name="Lipzen A."/>
            <person name="Barry K."/>
            <person name="de Vries R.P."/>
            <person name="Grigoriev I.V."/>
            <person name="Idnurm A."/>
        </authorList>
    </citation>
    <scope>NUCLEOTIDE SEQUENCE [LARGE SCALE GENOMIC DNA]</scope>
    <source>
        <strain evidence="2 3">CBS 101075</strain>
    </source>
</reference>
<accession>A0A443HI93</accession>
<dbReference type="VEuPathDB" id="FungiDB:C8Q69DRAFT_482330"/>
<organism evidence="2 3">
    <name type="scientific">Byssochlamys spectabilis</name>
    <name type="common">Paecilomyces variotii</name>
    <dbReference type="NCBI Taxonomy" id="264951"/>
    <lineage>
        <taxon>Eukaryota</taxon>
        <taxon>Fungi</taxon>
        <taxon>Dikarya</taxon>
        <taxon>Ascomycota</taxon>
        <taxon>Pezizomycotina</taxon>
        <taxon>Eurotiomycetes</taxon>
        <taxon>Eurotiomycetidae</taxon>
        <taxon>Eurotiales</taxon>
        <taxon>Thermoascaceae</taxon>
        <taxon>Paecilomyces</taxon>
    </lineage>
</organism>
<keyword evidence="3" id="KW-1185">Reference proteome</keyword>
<dbReference type="GeneID" id="39600925"/>
<protein>
    <submittedName>
        <fullName evidence="2">Uncharacterized protein</fullName>
    </submittedName>
</protein>
<feature type="region of interest" description="Disordered" evidence="1">
    <location>
        <begin position="1"/>
        <end position="43"/>
    </location>
</feature>